<dbReference type="OrthoDB" id="6388145at2"/>
<reference evidence="2 3" key="1">
    <citation type="submission" date="2018-09" db="EMBL/GenBank/DDBJ databases">
        <authorList>
            <person name="Wang Z."/>
        </authorList>
    </citation>
    <scope>NUCLEOTIDE SEQUENCE [LARGE SCALE GENOMIC DNA]</scope>
    <source>
        <strain evidence="2 3">ALS 81</strain>
    </source>
</reference>
<feature type="transmembrane region" description="Helical" evidence="1">
    <location>
        <begin position="34"/>
        <end position="51"/>
    </location>
</feature>
<dbReference type="RefSeq" id="WP_120353307.1">
    <property type="nucleotide sequence ID" value="NZ_RAQO01000002.1"/>
</dbReference>
<evidence type="ECO:0000256" key="1">
    <source>
        <dbReference type="SAM" id="Phobius"/>
    </source>
</evidence>
<dbReference type="Proteomes" id="UP000286482">
    <property type="component" value="Unassembled WGS sequence"/>
</dbReference>
<keyword evidence="3" id="KW-1185">Reference proteome</keyword>
<gene>
    <name evidence="2" type="ORF">DBZ36_02320</name>
</gene>
<accession>A0A420ELM9</accession>
<proteinExistence type="predicted"/>
<keyword evidence="1" id="KW-0472">Membrane</keyword>
<sequence length="92" mass="10207">MLVKIGKPLMALIWLGMFAAIAFAQPPSPKYFLFAAIGIAILHSLQFITIRKALREAGILQKGDALQVVIFGFFALWQIRSRLETKTTEGDS</sequence>
<dbReference type="EMBL" id="RAQO01000002">
    <property type="protein sequence ID" value="RKF21504.1"/>
    <property type="molecule type" value="Genomic_DNA"/>
</dbReference>
<comment type="caution">
    <text evidence="2">The sequence shown here is derived from an EMBL/GenBank/DDBJ whole genome shotgun (WGS) entry which is preliminary data.</text>
</comment>
<evidence type="ECO:0000313" key="2">
    <source>
        <dbReference type="EMBL" id="RKF21504.1"/>
    </source>
</evidence>
<dbReference type="AlphaFoldDB" id="A0A420ELM9"/>
<evidence type="ECO:0000313" key="3">
    <source>
        <dbReference type="Proteomes" id="UP000286482"/>
    </source>
</evidence>
<name>A0A420ELM9_9ALTE</name>
<keyword evidence="1" id="KW-0812">Transmembrane</keyword>
<keyword evidence="1" id="KW-1133">Transmembrane helix</keyword>
<protein>
    <submittedName>
        <fullName evidence="2">DUF1145 domain-containing protein</fullName>
    </submittedName>
</protein>
<organism evidence="2 3">
    <name type="scientific">Alginatibacterium sediminis</name>
    <dbReference type="NCBI Taxonomy" id="2164068"/>
    <lineage>
        <taxon>Bacteria</taxon>
        <taxon>Pseudomonadati</taxon>
        <taxon>Pseudomonadota</taxon>
        <taxon>Gammaproteobacteria</taxon>
        <taxon>Alteromonadales</taxon>
        <taxon>Alteromonadaceae</taxon>
        <taxon>Alginatibacterium</taxon>
    </lineage>
</organism>